<name>Q8L285_PROVU</name>
<keyword evidence="1" id="KW-1133">Transmembrane helix</keyword>
<proteinExistence type="predicted"/>
<protein>
    <recommendedName>
        <fullName evidence="3">DUF1294 domain-containing protein</fullName>
    </recommendedName>
</protein>
<dbReference type="EMBL" id="AP004237">
    <property type="protein sequence ID" value="BAB93757.1"/>
    <property type="molecule type" value="Genomic_DNA"/>
</dbReference>
<keyword evidence="2" id="KW-0614">Plasmid</keyword>
<reference evidence="2" key="8">
    <citation type="journal article" date="1994" name="J. Mol. Biol.">
        <title>Molecular cloning and expression of a novel hydroxymethylcytosine-specific restriction enzyme (PvuRts1I) modulated by glucosylation of DNA.</title>
        <authorList>
            <person name="Janosi L."/>
            <person name="Yonemitsu H."/>
            <person name="Hong H."/>
            <person name="Kaji A."/>
        </authorList>
    </citation>
    <scope>NUCLEOTIDE SEQUENCE</scope>
    <source>
        <strain evidence="2">UR-75</strain>
        <plasmid evidence="2">Rts1</plasmid>
    </source>
</reference>
<evidence type="ECO:0000256" key="1">
    <source>
        <dbReference type="SAM" id="Phobius"/>
    </source>
</evidence>
<accession>Q8L285</accession>
<evidence type="ECO:0008006" key="3">
    <source>
        <dbReference type="Google" id="ProtNLM"/>
    </source>
</evidence>
<reference evidence="2" key="10">
    <citation type="journal article" date="2002" name="J. Bacteriol.">
        <title>Complete nucleotide sequence of plasmid Rts1: implications for evolution of large plasmid Genomes.</title>
        <authorList>
            <person name="Murata T."/>
            <person name="Ohnishi M."/>
            <person name="Ara T."/>
            <person name="Kaneko J."/>
            <person name="Han C.-G."/>
            <person name="Li Y.F."/>
            <person name="Takashima K."/>
            <person name="Nojima H."/>
            <person name="Nakayama K."/>
            <person name="Kaji A."/>
            <person name="Kamio Y."/>
            <person name="Miki T."/>
            <person name="Mori H."/>
            <person name="Ohtsubo E."/>
            <person name="Terawaki Y."/>
            <person name="Hayashi T."/>
        </authorList>
    </citation>
    <scope>NUCLEOTIDE SEQUENCE</scope>
    <source>
        <strain evidence="2">UR-75</strain>
        <plasmid evidence="2">Rts1</plasmid>
    </source>
</reference>
<reference evidence="2" key="9">
    <citation type="journal article" date="1996" name="Biochem. Biophys. Res. Commun.">
        <title>A new plasmid-encoded proteic killer gene system: cloning, sequencing, and analyzing hig locus of plasmid Rts1.</title>
        <authorList>
            <person name="Tian Q.B."/>
            <person name="Ohnishi M."/>
            <person name="Tabuchi A."/>
            <person name="Terawaki Y."/>
        </authorList>
    </citation>
    <scope>NUCLEOTIDE SEQUENCE</scope>
    <source>
        <strain evidence="2">UR-75</strain>
        <plasmid evidence="2">Rts1</plasmid>
    </source>
</reference>
<reference evidence="2" key="2">
    <citation type="journal article" date="1983" name="J. Bacteriol.">
        <title>Nucleotide sequence of an incompatibility region of mini-Rts1 that contains five direct repeats.</title>
        <authorList>
            <person name="Kamio Y."/>
            <person name="Terawaki Y."/>
        </authorList>
    </citation>
    <scope>NUCLEOTIDE SEQUENCE</scope>
    <source>
        <strain evidence="2">UR-75</strain>
        <plasmid evidence="2">Rts1</plasmid>
    </source>
</reference>
<reference evidence="2" key="1">
    <citation type="journal article" date="1968" name="Nature">
        <title>Temperature sensitivity of cell growth in Escherichia coli associated with the temperature sensitive R(KM) factor.</title>
        <authorList>
            <person name="Terawaki Y."/>
            <person name="Kakizawa Y."/>
            <person name="Takayasu H."/>
            <person name="Yoshikawa M."/>
        </authorList>
    </citation>
    <scope>NUCLEOTIDE SEQUENCE</scope>
    <source>
        <strain evidence="2">UR-75</strain>
        <plasmid evidence="2">Rts1</plasmid>
    </source>
</reference>
<reference evidence="2" key="6">
    <citation type="journal article" date="1988" name="Plasmid">
        <title>Nucleotide sequence and copy control function of the extension of the incI region (incI-b) of Rts 1.</title>
        <authorList>
            <person name="Nozue H."/>
            <person name="Tsuchiya K."/>
            <person name="Kamio Y."/>
        </authorList>
    </citation>
    <scope>NUCLEOTIDE SEQUENCE</scope>
    <source>
        <strain evidence="2">UR-75</strain>
        <plasmid evidence="2">Rts1</plasmid>
    </source>
</reference>
<gene>
    <name evidence="2" type="primary">orf195</name>
</gene>
<dbReference type="AlphaFoldDB" id="Q8L285"/>
<evidence type="ECO:0000313" key="2">
    <source>
        <dbReference type="EMBL" id="BAB93757.1"/>
    </source>
</evidence>
<reference evidence="2" key="4">
    <citation type="journal article" date="1985" name="J. Bacteriol.">
        <title>Organization of the Tn6-related kanamycin resistance transposon Tn2680 carrying two copies of IS26 and an IS903 variant, IS903. B.</title>
        <authorList>
            <person name="Mollet B."/>
            <person name="Clerget M."/>
            <person name="Meyer J."/>
            <person name="Iida S."/>
        </authorList>
    </citation>
    <scope>NUCLEOTIDE SEQUENCE</scope>
    <source>
        <strain evidence="2">UR-75</strain>
        <plasmid evidence="2">Rts1</plasmid>
    </source>
</reference>
<keyword evidence="1" id="KW-0812">Transmembrane</keyword>
<reference evidence="2" key="5">
    <citation type="journal article" date="1988" name="J. Bacteriol.">
        <title>Nucleotide sequence of an Rts1 fragment causing temperature-dependent instability.</title>
        <authorList>
            <person name="Tanaka M."/>
            <person name="Okawa N."/>
            <person name="Mori K."/>
            <person name="Suyama Y."/>
            <person name="Kaji A."/>
        </authorList>
    </citation>
    <scope>NUCLEOTIDE SEQUENCE</scope>
    <source>
        <strain evidence="2">UR-75</strain>
        <plasmid evidence="2">Rts1</plasmid>
    </source>
</reference>
<reference evidence="2" key="7">
    <citation type="journal article" date="1991" name="J. Bacteriol.">
        <title>Three short fragments of Rts1 DNA are responsible for the temperature-sensitive growth phenotype (Tsg) of host bacteria.</title>
        <authorList>
            <person name="Mochida S."/>
            <person name="Tsuchiya H."/>
            <person name="Mori K."/>
            <person name="Kaji A."/>
        </authorList>
    </citation>
    <scope>NUCLEOTIDE SEQUENCE</scope>
    <source>
        <strain evidence="2">UR-75</strain>
        <plasmid evidence="2">Rts1</plasmid>
    </source>
</reference>
<dbReference type="Pfam" id="PF06961">
    <property type="entry name" value="DUF1294"/>
    <property type="match status" value="1"/>
</dbReference>
<dbReference type="InterPro" id="IPR010718">
    <property type="entry name" value="DUF1294"/>
</dbReference>
<feature type="transmembrane region" description="Helical" evidence="1">
    <location>
        <begin position="6"/>
        <end position="25"/>
    </location>
</feature>
<reference evidence="2" key="3">
    <citation type="journal article" date="1984" name="J. Bacteriol.">
        <title>Complete nucleotide sequence of mini-Rts1 and its copy mutant.</title>
        <authorList>
            <person name="Kamio Y."/>
            <person name="Tabuchi A."/>
            <person name="Itoh Y."/>
            <person name="Katagiri H."/>
            <person name="Terawaki Y."/>
        </authorList>
    </citation>
    <scope>NUCLEOTIDE SEQUENCE</scope>
    <source>
        <strain evidence="2">UR-75</strain>
        <plasmid evidence="2">Rts1</plasmid>
    </source>
</reference>
<geneLocation type="plasmid" evidence="2">
    <name>Rts1</name>
</geneLocation>
<feature type="transmembrane region" description="Helical" evidence="1">
    <location>
        <begin position="75"/>
        <end position="94"/>
    </location>
</feature>
<organism evidence="2">
    <name type="scientific">Proteus vulgaris</name>
    <dbReference type="NCBI Taxonomy" id="585"/>
    <lineage>
        <taxon>Bacteria</taxon>
        <taxon>Pseudomonadati</taxon>
        <taxon>Pseudomonadota</taxon>
        <taxon>Gammaproteobacteria</taxon>
        <taxon>Enterobacterales</taxon>
        <taxon>Morganellaceae</taxon>
        <taxon>Proteus</taxon>
    </lineage>
</organism>
<keyword evidence="1" id="KW-0472">Membrane</keyword>
<sequence>MGGAMFYLYTVLWMSAWSVIAIFVYRKDKRQAESRGLRVEELTLDALAILGGWPGCIYAQHKFRHKTRSAYQRRFRALVTAWILGFSALWYFLWVGQYI</sequence>